<protein>
    <recommendedName>
        <fullName evidence="1">ABM domain-containing protein</fullName>
    </recommendedName>
</protein>
<gene>
    <name evidence="2" type="ordered locus">Caul_5109</name>
</gene>
<feature type="domain" description="ABM" evidence="1">
    <location>
        <begin position="11"/>
        <end position="100"/>
    </location>
</feature>
<dbReference type="InterPro" id="IPR007138">
    <property type="entry name" value="ABM_dom"/>
</dbReference>
<dbReference type="HOGENOM" id="CLU_2179105_0_0_5"/>
<keyword evidence="2" id="KW-0614">Plasmid</keyword>
<dbReference type="AlphaFoldDB" id="B0T954"/>
<reference evidence="2" key="1">
    <citation type="submission" date="2008-01" db="EMBL/GenBank/DDBJ databases">
        <title>Complete sequence of plasmid1 pCAUL01 of Caulobacter sp. K31.</title>
        <authorList>
            <consortium name="US DOE Joint Genome Institute"/>
            <person name="Copeland A."/>
            <person name="Lucas S."/>
            <person name="Lapidus A."/>
            <person name="Barry K."/>
            <person name="Glavina del Rio T."/>
            <person name="Dalin E."/>
            <person name="Tice H."/>
            <person name="Pitluck S."/>
            <person name="Bruce D."/>
            <person name="Goodwin L."/>
            <person name="Thompson L.S."/>
            <person name="Brettin T."/>
            <person name="Detter J.C."/>
            <person name="Han C."/>
            <person name="Schmutz J."/>
            <person name="Larimer F."/>
            <person name="Land M."/>
            <person name="Hauser L."/>
            <person name="Kyrpides N."/>
            <person name="Kim E."/>
            <person name="Stephens C."/>
            <person name="Richardson P."/>
        </authorList>
    </citation>
    <scope>NUCLEOTIDE SEQUENCE [LARGE SCALE GENOMIC DNA]</scope>
    <source>
        <strain evidence="2">K31</strain>
        <plasmid evidence="2">pCAUL01</plasmid>
    </source>
</reference>
<organism evidence="2">
    <name type="scientific">Caulobacter sp. (strain K31)</name>
    <dbReference type="NCBI Taxonomy" id="366602"/>
    <lineage>
        <taxon>Bacteria</taxon>
        <taxon>Pseudomonadati</taxon>
        <taxon>Pseudomonadota</taxon>
        <taxon>Alphaproteobacteria</taxon>
        <taxon>Caulobacterales</taxon>
        <taxon>Caulobacteraceae</taxon>
        <taxon>Caulobacter</taxon>
    </lineage>
</organism>
<dbReference type="PROSITE" id="PS51725">
    <property type="entry name" value="ABM"/>
    <property type="match status" value="1"/>
</dbReference>
<evidence type="ECO:0000313" key="2">
    <source>
        <dbReference type="EMBL" id="ABZ74229.1"/>
    </source>
</evidence>
<dbReference type="Pfam" id="PF03992">
    <property type="entry name" value="ABM"/>
    <property type="match status" value="1"/>
</dbReference>
<evidence type="ECO:0000259" key="1">
    <source>
        <dbReference type="PROSITE" id="PS51725"/>
    </source>
</evidence>
<dbReference type="Gene3D" id="3.30.70.100">
    <property type="match status" value="1"/>
</dbReference>
<geneLocation type="plasmid" evidence="2">
    <name>pCAUL01</name>
</geneLocation>
<accession>B0T954</accession>
<dbReference type="SUPFAM" id="SSF54909">
    <property type="entry name" value="Dimeric alpha+beta barrel"/>
    <property type="match status" value="1"/>
</dbReference>
<sequence>MRLEKTMTSGVTVTVEINLKPEEADAFCDTMLPQLQKQTQAFAGVRSVRAVRQAAEPTRVLFIDVFDTVEASDAYFKWRGETGDLDLLGSLVSEPPRISVWPTAIDPAA</sequence>
<proteinExistence type="predicted"/>
<dbReference type="EMBL" id="CP000928">
    <property type="protein sequence ID" value="ABZ74229.1"/>
    <property type="molecule type" value="Genomic_DNA"/>
</dbReference>
<name>B0T954_CAUSK</name>
<dbReference type="InterPro" id="IPR011008">
    <property type="entry name" value="Dimeric_a/b-barrel"/>
</dbReference>
<dbReference type="KEGG" id="cak:Caul_5109"/>